<accession>A0A437QM65</accession>
<evidence type="ECO:0000313" key="1">
    <source>
        <dbReference type="EMBL" id="RVU35587.1"/>
    </source>
</evidence>
<keyword evidence="2" id="KW-1185">Reference proteome</keyword>
<sequence>MQVSQITEHYLQLSAEGQFGALLPAGTFWQELASGQHPQLEQGLLCSAFSFDAPWPTWERHPAGAELVLLLKGAATLILEQDGVESQQLLQQTGDFVLVPAGVWHTADPILEHNDLCTLLFFTPGAGTEHKARSL</sequence>
<dbReference type="InterPro" id="IPR011051">
    <property type="entry name" value="RmlC_Cupin_sf"/>
</dbReference>
<dbReference type="SUPFAM" id="SSF51182">
    <property type="entry name" value="RmlC-like cupins"/>
    <property type="match status" value="1"/>
</dbReference>
<organism evidence="1 2">
    <name type="scientific">Rheinheimera riviphila</name>
    <dbReference type="NCBI Taxonomy" id="1834037"/>
    <lineage>
        <taxon>Bacteria</taxon>
        <taxon>Pseudomonadati</taxon>
        <taxon>Pseudomonadota</taxon>
        <taxon>Gammaproteobacteria</taxon>
        <taxon>Chromatiales</taxon>
        <taxon>Chromatiaceae</taxon>
        <taxon>Rheinheimera</taxon>
    </lineage>
</organism>
<dbReference type="RefSeq" id="WP_127699744.1">
    <property type="nucleotide sequence ID" value="NZ_SACS01000014.1"/>
</dbReference>
<proteinExistence type="predicted"/>
<dbReference type="CDD" id="cd02208">
    <property type="entry name" value="cupin_RmlC-like"/>
    <property type="match status" value="1"/>
</dbReference>
<dbReference type="OrthoDB" id="512358at2"/>
<protein>
    <submittedName>
        <fullName evidence="1">Cupin domain-containing protein</fullName>
    </submittedName>
</protein>
<gene>
    <name evidence="1" type="ORF">EOE67_13410</name>
</gene>
<comment type="caution">
    <text evidence="1">The sequence shown here is derived from an EMBL/GenBank/DDBJ whole genome shotgun (WGS) entry which is preliminary data.</text>
</comment>
<dbReference type="Proteomes" id="UP000283077">
    <property type="component" value="Unassembled WGS sequence"/>
</dbReference>
<dbReference type="Gene3D" id="2.60.120.10">
    <property type="entry name" value="Jelly Rolls"/>
    <property type="match status" value="1"/>
</dbReference>
<dbReference type="EMBL" id="SACS01000014">
    <property type="protein sequence ID" value="RVU35587.1"/>
    <property type="molecule type" value="Genomic_DNA"/>
</dbReference>
<reference evidence="1 2" key="1">
    <citation type="submission" date="2019-01" db="EMBL/GenBank/DDBJ databases">
        <authorList>
            <person name="Chen W.-M."/>
        </authorList>
    </citation>
    <scope>NUCLEOTIDE SEQUENCE [LARGE SCALE GENOMIC DNA]</scope>
    <source>
        <strain evidence="1 2">KYPC3</strain>
    </source>
</reference>
<dbReference type="InterPro" id="IPR014710">
    <property type="entry name" value="RmlC-like_jellyroll"/>
</dbReference>
<evidence type="ECO:0000313" key="2">
    <source>
        <dbReference type="Proteomes" id="UP000283077"/>
    </source>
</evidence>
<name>A0A437QM65_9GAMM</name>
<dbReference type="AlphaFoldDB" id="A0A437QM65"/>